<reference evidence="5 6" key="1">
    <citation type="submission" date="2018-08" db="EMBL/GenBank/DDBJ databases">
        <title>Genomic Encyclopedia of Archaeal and Bacterial Type Strains, Phase II (KMG-II): from individual species to whole genera.</title>
        <authorList>
            <person name="Goeker M."/>
        </authorList>
    </citation>
    <scope>NUCLEOTIDE SEQUENCE [LARGE SCALE GENOMIC DNA]</scope>
    <source>
        <strain evidence="5 6">DSM 17099</strain>
    </source>
</reference>
<gene>
    <name evidence="5" type="ORF">BDD41_2352</name>
</gene>
<evidence type="ECO:0000256" key="2">
    <source>
        <dbReference type="ARBA" id="ARBA00022670"/>
    </source>
</evidence>
<dbReference type="SUPFAM" id="SSF50789">
    <property type="entry name" value="Herpes virus serine proteinase, assemblin"/>
    <property type="match status" value="1"/>
</dbReference>
<dbReference type="GO" id="GO:0006508">
    <property type="term" value="P:proteolysis"/>
    <property type="evidence" value="ECO:0007669"/>
    <property type="project" value="UniProtKB-KW"/>
</dbReference>
<organism evidence="5 6">
    <name type="scientific">Paracoccus versutus</name>
    <name type="common">Thiobacillus versutus</name>
    <dbReference type="NCBI Taxonomy" id="34007"/>
    <lineage>
        <taxon>Bacteria</taxon>
        <taxon>Pseudomonadati</taxon>
        <taxon>Pseudomonadota</taxon>
        <taxon>Alphaproteobacteria</taxon>
        <taxon>Rhodobacterales</taxon>
        <taxon>Paracoccaceae</taxon>
        <taxon>Paracoccus</taxon>
    </lineage>
</organism>
<evidence type="ECO:0000256" key="3">
    <source>
        <dbReference type="ARBA" id="ARBA00022801"/>
    </source>
</evidence>
<dbReference type="EMBL" id="QTUJ01000002">
    <property type="protein sequence ID" value="REF69642.1"/>
    <property type="molecule type" value="Genomic_DNA"/>
</dbReference>
<protein>
    <submittedName>
        <fullName evidence="5">Prohead peptidase</fullName>
    </submittedName>
</protein>
<dbReference type="Pfam" id="PF04586">
    <property type="entry name" value="Peptidase_S78"/>
    <property type="match status" value="1"/>
</dbReference>
<dbReference type="RefSeq" id="WP_072462826.1">
    <property type="nucleotide sequence ID" value="NZ_CP038197.1"/>
</dbReference>
<evidence type="ECO:0000259" key="4">
    <source>
        <dbReference type="Pfam" id="PF04586"/>
    </source>
</evidence>
<dbReference type="NCBIfam" id="TIGR01543">
    <property type="entry name" value="proheadase_HK97"/>
    <property type="match status" value="1"/>
</dbReference>
<evidence type="ECO:0000313" key="6">
    <source>
        <dbReference type="Proteomes" id="UP000256941"/>
    </source>
</evidence>
<dbReference type="InterPro" id="IPR054613">
    <property type="entry name" value="Peptidase_S78_dom"/>
</dbReference>
<comment type="caution">
    <text evidence="5">The sequence shown here is derived from an EMBL/GenBank/DDBJ whole genome shotgun (WGS) entry which is preliminary data.</text>
</comment>
<dbReference type="AlphaFoldDB" id="A0A3D9XNB5"/>
<dbReference type="GO" id="GO:0008233">
    <property type="term" value="F:peptidase activity"/>
    <property type="evidence" value="ECO:0007669"/>
    <property type="project" value="UniProtKB-KW"/>
</dbReference>
<feature type="domain" description="Prohead serine protease" evidence="4">
    <location>
        <begin position="26"/>
        <end position="163"/>
    </location>
</feature>
<dbReference type="InterPro" id="IPR006433">
    <property type="entry name" value="Prohead_protease"/>
</dbReference>
<sequence>MNRIEQKSGLDLKFAGAALAIDVKGDDGVIEGYASKFSEIDRGNDMVMPGAYRASIAAKRPGAVKMLWQHDPSQPIGFWETIQEDDTGLRVKGRLLTEVQRGREALVMLKAGVLDGLSIGYRTEDYGYVTEGGRTIRQLKKLDLWEISLVTFPMLPSARVAAKGDESDPKFVEQALRDAGLSRTAAKRIVAQGVKGAPRDAGDEGDLSAGLSAVFQSVIKG</sequence>
<keyword evidence="3" id="KW-0378">Hydrolase</keyword>
<accession>A0A3D9XNB5</accession>
<evidence type="ECO:0000256" key="1">
    <source>
        <dbReference type="ARBA" id="ARBA00022612"/>
    </source>
</evidence>
<proteinExistence type="predicted"/>
<evidence type="ECO:0000313" key="5">
    <source>
        <dbReference type="EMBL" id="REF69642.1"/>
    </source>
</evidence>
<dbReference type="Proteomes" id="UP000256941">
    <property type="component" value="Unassembled WGS sequence"/>
</dbReference>
<name>A0A3D9XNB5_PARVE</name>
<keyword evidence="1" id="KW-1188">Viral release from host cell</keyword>
<keyword evidence="2" id="KW-0645">Protease</keyword>